<dbReference type="Gene3D" id="3.90.850.10">
    <property type="entry name" value="Fumarylacetoacetase-like, C-terminal domain"/>
    <property type="match status" value="1"/>
</dbReference>
<evidence type="ECO:0000256" key="1">
    <source>
        <dbReference type="ARBA" id="ARBA00023239"/>
    </source>
</evidence>
<evidence type="ECO:0000259" key="2">
    <source>
        <dbReference type="Pfam" id="PF01557"/>
    </source>
</evidence>
<proteinExistence type="predicted"/>
<dbReference type="InterPro" id="IPR036663">
    <property type="entry name" value="Fumarylacetoacetase_C_sf"/>
</dbReference>
<dbReference type="EMBL" id="QKWJ01000011">
    <property type="protein sequence ID" value="RDK10041.1"/>
    <property type="molecule type" value="Genomic_DNA"/>
</dbReference>
<dbReference type="PANTHER" id="PTHR30143:SF0">
    <property type="entry name" value="2-KETO-4-PENTENOATE HYDRATASE"/>
    <property type="match status" value="1"/>
</dbReference>
<dbReference type="PANTHER" id="PTHR30143">
    <property type="entry name" value="ACID HYDRATASE"/>
    <property type="match status" value="1"/>
</dbReference>
<name>A0A370NWR2_9BURK</name>
<accession>A0A370NWR2</accession>
<reference evidence="4" key="1">
    <citation type="submission" date="2018-06" db="EMBL/GenBank/DDBJ databases">
        <authorList>
            <person name="Feng T."/>
            <person name="Jeon C.O."/>
        </authorList>
    </citation>
    <scope>NUCLEOTIDE SEQUENCE [LARGE SCALE GENOMIC DNA]</scope>
    <source>
        <strain evidence="4">S23</strain>
    </source>
</reference>
<dbReference type="InterPro" id="IPR011234">
    <property type="entry name" value="Fumarylacetoacetase-like_C"/>
</dbReference>
<comment type="caution">
    <text evidence="3">The sequence shown here is derived from an EMBL/GenBank/DDBJ whole genome shotgun (WGS) entry which is preliminary data.</text>
</comment>
<dbReference type="InterPro" id="IPR050772">
    <property type="entry name" value="Hydratase-Decarb/MhpD_sf"/>
</dbReference>
<feature type="domain" description="Fumarylacetoacetase-like C-terminal" evidence="2">
    <location>
        <begin position="82"/>
        <end position="263"/>
    </location>
</feature>
<dbReference type="Proteomes" id="UP000255165">
    <property type="component" value="Unassembled WGS sequence"/>
</dbReference>
<dbReference type="SUPFAM" id="SSF56529">
    <property type="entry name" value="FAH"/>
    <property type="match status" value="1"/>
</dbReference>
<keyword evidence="1" id="KW-0456">Lyase</keyword>
<organism evidence="3 4">
    <name type="scientific">Cupriavidus lacunae</name>
    <dbReference type="NCBI Taxonomy" id="2666307"/>
    <lineage>
        <taxon>Bacteria</taxon>
        <taxon>Pseudomonadati</taxon>
        <taxon>Pseudomonadota</taxon>
        <taxon>Betaproteobacteria</taxon>
        <taxon>Burkholderiales</taxon>
        <taxon>Burkholderiaceae</taxon>
        <taxon>Cupriavidus</taxon>
    </lineage>
</organism>
<keyword evidence="4" id="KW-1185">Reference proteome</keyword>
<gene>
    <name evidence="3" type="ORF">DN412_11740</name>
</gene>
<dbReference type="GO" id="GO:0005737">
    <property type="term" value="C:cytoplasm"/>
    <property type="evidence" value="ECO:0007669"/>
    <property type="project" value="TreeGrafter"/>
</dbReference>
<dbReference type="GO" id="GO:0008684">
    <property type="term" value="F:2-oxopent-4-enoate hydratase activity"/>
    <property type="evidence" value="ECO:0007669"/>
    <property type="project" value="TreeGrafter"/>
</dbReference>
<sequence length="268" mass="28308">MNQPDTALARTALEAADLLYEAELKGVAIPPVRSLIGETDLKLAYAVQEINTRRALEAGRRLVGRKIGLTSAAVQKQLGVGQPDYGMLFADMARVEGEEIVLKDVLQPKVEAEIAFVFGRDLDADQLTVADLFQAIDFAVPAIEIVGSRVLNWDIRITDTIADNASSGLYVLGSKPTRLCDFDARHAGMTMERSGVLVSSGAGSACLGSPLNSTLWLATVMARAGYPLRAGDTVLSGALGPMVPVLGGDVFDVCIAGLGSVTAAFEKE</sequence>
<dbReference type="Pfam" id="PF01557">
    <property type="entry name" value="FAA_hydrolase"/>
    <property type="match status" value="1"/>
</dbReference>
<protein>
    <submittedName>
        <fullName evidence="3">2-keto-4-pentenoate hydratase</fullName>
    </submittedName>
</protein>
<evidence type="ECO:0000313" key="4">
    <source>
        <dbReference type="Proteomes" id="UP000255165"/>
    </source>
</evidence>
<evidence type="ECO:0000313" key="3">
    <source>
        <dbReference type="EMBL" id="RDK10041.1"/>
    </source>
</evidence>
<dbReference type="AlphaFoldDB" id="A0A370NWR2"/>
<dbReference type="RefSeq" id="WP_115015352.1">
    <property type="nucleotide sequence ID" value="NZ_QKWJ01000011.1"/>
</dbReference>